<sequence length="130" mass="14681">MAGDGLVGAGIPRSPPANRCPYLAVALWGTDEERAAYRAATDSSHRHVRSGPDRFFTTGFLPQRFRDELGLSWGPRRQRAFEVIMRAIGEVLRRGPQRWRRYPLSKHLADMRRRRALGKPLVWGVTGAGE</sequence>
<proteinExistence type="predicted"/>
<evidence type="ECO:0000313" key="2">
    <source>
        <dbReference type="EMBL" id="VFA84229.1"/>
    </source>
</evidence>
<reference evidence="2" key="1">
    <citation type="submission" date="2019-02" db="EMBL/GenBank/DDBJ databases">
        <authorList>
            <consortium name="Pathogen Informatics"/>
        </authorList>
    </citation>
    <scope>NUCLEOTIDE SEQUENCE</scope>
    <source>
        <strain evidence="2">3012STDY6733949</strain>
    </source>
</reference>
<dbReference type="InterPro" id="IPR018713">
    <property type="entry name" value="MPAB/Lcp_cat_dom"/>
</dbReference>
<accession>A0A449GF23</accession>
<protein>
    <submittedName>
        <fullName evidence="2">Uncharacterized protein conserved in bacteria</fullName>
    </submittedName>
</protein>
<dbReference type="RefSeq" id="WP_212734972.1">
    <property type="nucleotide sequence ID" value="NZ_CAACYE020000001.1"/>
</dbReference>
<organism evidence="2">
    <name type="scientific">Nocardia farcinica</name>
    <dbReference type="NCBI Taxonomy" id="37329"/>
    <lineage>
        <taxon>Bacteria</taxon>
        <taxon>Bacillati</taxon>
        <taxon>Actinomycetota</taxon>
        <taxon>Actinomycetes</taxon>
        <taxon>Mycobacteriales</taxon>
        <taxon>Nocardiaceae</taxon>
        <taxon>Nocardia</taxon>
    </lineage>
</organism>
<dbReference type="AlphaFoldDB" id="A0A449GF23"/>
<gene>
    <name evidence="2" type="ORF">NCTC1935_02058</name>
</gene>
<evidence type="ECO:0000259" key="1">
    <source>
        <dbReference type="Pfam" id="PF09995"/>
    </source>
</evidence>
<dbReference type="PANTHER" id="PTHR36151:SF3">
    <property type="entry name" value="ER-BOUND OXYGENASE MPAB_MPAB'_RUBBER OXYGENASE CATALYTIC DOMAIN-CONTAINING PROTEIN"/>
    <property type="match status" value="1"/>
</dbReference>
<dbReference type="GO" id="GO:0016491">
    <property type="term" value="F:oxidoreductase activity"/>
    <property type="evidence" value="ECO:0007669"/>
    <property type="project" value="InterPro"/>
</dbReference>
<dbReference type="EMBL" id="CAACYE010000005">
    <property type="protein sequence ID" value="VFA84229.1"/>
    <property type="molecule type" value="Genomic_DNA"/>
</dbReference>
<name>A0A449GF23_NOCFR</name>
<dbReference type="Pfam" id="PF09995">
    <property type="entry name" value="MPAB_Lcp_cat"/>
    <property type="match status" value="1"/>
</dbReference>
<feature type="domain" description="ER-bound oxygenase mpaB/mpaB'/Rubber oxygenase catalytic" evidence="1">
    <location>
        <begin position="54"/>
        <end position="88"/>
    </location>
</feature>
<dbReference type="PANTHER" id="PTHR36151">
    <property type="entry name" value="BLR2777 PROTEIN"/>
    <property type="match status" value="1"/>
</dbReference>